<keyword evidence="3" id="KW-1185">Reference proteome</keyword>
<dbReference type="Proteomes" id="UP000324897">
    <property type="component" value="Chromosome 7"/>
</dbReference>
<organism evidence="2 3">
    <name type="scientific">Eragrostis curvula</name>
    <name type="common">weeping love grass</name>
    <dbReference type="NCBI Taxonomy" id="38414"/>
    <lineage>
        <taxon>Eukaryota</taxon>
        <taxon>Viridiplantae</taxon>
        <taxon>Streptophyta</taxon>
        <taxon>Embryophyta</taxon>
        <taxon>Tracheophyta</taxon>
        <taxon>Spermatophyta</taxon>
        <taxon>Magnoliopsida</taxon>
        <taxon>Liliopsida</taxon>
        <taxon>Poales</taxon>
        <taxon>Poaceae</taxon>
        <taxon>PACMAD clade</taxon>
        <taxon>Chloridoideae</taxon>
        <taxon>Eragrostideae</taxon>
        <taxon>Eragrostidinae</taxon>
        <taxon>Eragrostis</taxon>
    </lineage>
</organism>
<evidence type="ECO:0000256" key="1">
    <source>
        <dbReference type="SAM" id="SignalP"/>
    </source>
</evidence>
<evidence type="ECO:0000313" key="3">
    <source>
        <dbReference type="Proteomes" id="UP000324897"/>
    </source>
</evidence>
<dbReference type="Gramene" id="TVU19635">
    <property type="protein sequence ID" value="TVU19635"/>
    <property type="gene ID" value="EJB05_35796"/>
</dbReference>
<gene>
    <name evidence="2" type="ORF">EJB05_35796</name>
</gene>
<protein>
    <submittedName>
        <fullName evidence="2">Uncharacterized protein</fullName>
    </submittedName>
</protein>
<comment type="caution">
    <text evidence="2">The sequence shown here is derived from an EMBL/GenBank/DDBJ whole genome shotgun (WGS) entry which is preliminary data.</text>
</comment>
<dbReference type="EMBL" id="RWGY01000029">
    <property type="protein sequence ID" value="TVU19635.1"/>
    <property type="molecule type" value="Genomic_DNA"/>
</dbReference>
<feature type="signal peptide" evidence="1">
    <location>
        <begin position="1"/>
        <end position="27"/>
    </location>
</feature>
<reference evidence="2 3" key="1">
    <citation type="journal article" date="2019" name="Sci. Rep.">
        <title>A high-quality genome of Eragrostis curvula grass provides insights into Poaceae evolution and supports new strategies to enhance forage quality.</title>
        <authorList>
            <person name="Carballo J."/>
            <person name="Santos B.A.C.M."/>
            <person name="Zappacosta D."/>
            <person name="Garbus I."/>
            <person name="Selva J.P."/>
            <person name="Gallo C.A."/>
            <person name="Diaz A."/>
            <person name="Albertini E."/>
            <person name="Caccamo M."/>
            <person name="Echenique V."/>
        </authorList>
    </citation>
    <scope>NUCLEOTIDE SEQUENCE [LARGE SCALE GENOMIC DNA]</scope>
    <source>
        <strain evidence="3">cv. Victoria</strain>
        <tissue evidence="2">Leaf</tissue>
    </source>
</reference>
<dbReference type="AlphaFoldDB" id="A0A5J9U7P3"/>
<evidence type="ECO:0000313" key="2">
    <source>
        <dbReference type="EMBL" id="TVU19635.1"/>
    </source>
</evidence>
<keyword evidence="1" id="KW-0732">Signal</keyword>
<name>A0A5J9U7P3_9POAL</name>
<accession>A0A5J9U7P3</accession>
<sequence>MAPRNAALKALLVATLVSSLLFQGALGSAFHYCDTYRRCLNGSRIHPPGGPDDCFKICMRNRASHEMGVTVAAGVGNLGKGDDGTETGAAP</sequence>
<feature type="chain" id="PRO_5023821895" evidence="1">
    <location>
        <begin position="28"/>
        <end position="91"/>
    </location>
</feature>
<proteinExistence type="predicted"/>